<sequence>MKKVLDVKQIELFENVCDEITTFEIDEKLGTCSFLKRVGKKFEINQNINIDYLHISFRKGVDIYGILHNDKIRYRHLSIDVMIHSIESVVSVIKKYKDKIDIIFCNCDEYHILKDRITDLPVTIVTNQDKPVVVIQHRKNIYYTVPQNLHLISTTGAGDSFIGGFLAKYSEKKILDDAVIQGIKNASYSITRYGPIDEISEINYTPNTNELPKNIIVIGNSCAGKTTFVDFFKSHYNIYTDIDDLAPLLEMFMIDDISSKNSLEDLKQIKDNLIFMRDIYEQYLDDFPNINHYSRIAKNGCGYDIINPNLWDIILRKSVSILKRENNIIQFSRGRDVEYEKLYGHDVYNRSLNIVLEELENKENTIIVNLISNLKNRKERNKIRHDHGGHFVSDDTMDNVYKEDIFKYEEIGNGRGFINLNDKEYPVYTINNNKMLSKIKLKEFFTSKIAEIIDYYQRFKEEKYGEY</sequence>
<evidence type="ECO:0000313" key="4">
    <source>
        <dbReference type="EMBL" id="HHX99147.1"/>
    </source>
</evidence>
<accession>A0A832QGS8</accession>
<protein>
    <recommendedName>
        <fullName evidence="3">Carbohydrate kinase PfkB domain-containing protein</fullName>
    </recommendedName>
</protein>
<evidence type="ECO:0000313" key="5">
    <source>
        <dbReference type="Proteomes" id="UP000576550"/>
    </source>
</evidence>
<dbReference type="Gene3D" id="3.40.1190.20">
    <property type="match status" value="1"/>
</dbReference>
<evidence type="ECO:0000256" key="1">
    <source>
        <dbReference type="ARBA" id="ARBA00022679"/>
    </source>
</evidence>
<keyword evidence="1" id="KW-0808">Transferase</keyword>
<dbReference type="SUPFAM" id="SSF52540">
    <property type="entry name" value="P-loop containing nucleoside triphosphate hydrolases"/>
    <property type="match status" value="1"/>
</dbReference>
<dbReference type="EMBL" id="DUTP01000001">
    <property type="protein sequence ID" value="HHX99147.1"/>
    <property type="molecule type" value="Genomic_DNA"/>
</dbReference>
<dbReference type="AlphaFoldDB" id="A0A832QGS8"/>
<name>A0A832QGS8_9BACT</name>
<dbReference type="Proteomes" id="UP000576550">
    <property type="component" value="Unassembled WGS sequence"/>
</dbReference>
<reference evidence="4 5" key="1">
    <citation type="journal article" date="2020" name="Biotechnol. Biofuels">
        <title>New insights from the biogas microbiome by comprehensive genome-resolved metagenomics of nearly 1600 species originating from multiple anaerobic digesters.</title>
        <authorList>
            <person name="Campanaro S."/>
            <person name="Treu L."/>
            <person name="Rodriguez-R L.M."/>
            <person name="Kovalovszki A."/>
            <person name="Ziels R.M."/>
            <person name="Maus I."/>
            <person name="Zhu X."/>
            <person name="Kougias P.G."/>
            <person name="Basile A."/>
            <person name="Luo G."/>
            <person name="Schluter A."/>
            <person name="Konstantinidis K.T."/>
            <person name="Angelidaki I."/>
        </authorList>
    </citation>
    <scope>NUCLEOTIDE SEQUENCE [LARGE SCALE GENOMIC DNA]</scope>
    <source>
        <strain evidence="4">AS05jafATM_89</strain>
    </source>
</reference>
<keyword evidence="2" id="KW-0418">Kinase</keyword>
<dbReference type="InterPro" id="IPR011611">
    <property type="entry name" value="PfkB_dom"/>
</dbReference>
<evidence type="ECO:0000256" key="2">
    <source>
        <dbReference type="ARBA" id="ARBA00022777"/>
    </source>
</evidence>
<comment type="caution">
    <text evidence="4">The sequence shown here is derived from an EMBL/GenBank/DDBJ whole genome shotgun (WGS) entry which is preliminary data.</text>
</comment>
<dbReference type="PROSITE" id="PS00584">
    <property type="entry name" value="PFKB_KINASES_2"/>
    <property type="match status" value="1"/>
</dbReference>
<evidence type="ECO:0000259" key="3">
    <source>
        <dbReference type="Pfam" id="PF00294"/>
    </source>
</evidence>
<dbReference type="SUPFAM" id="SSF53613">
    <property type="entry name" value="Ribokinase-like"/>
    <property type="match status" value="1"/>
</dbReference>
<proteinExistence type="predicted"/>
<dbReference type="GO" id="GO:0016301">
    <property type="term" value="F:kinase activity"/>
    <property type="evidence" value="ECO:0007669"/>
    <property type="project" value="UniProtKB-KW"/>
</dbReference>
<dbReference type="InterPro" id="IPR027417">
    <property type="entry name" value="P-loop_NTPase"/>
</dbReference>
<feature type="domain" description="Carbohydrate kinase PfkB" evidence="3">
    <location>
        <begin position="122"/>
        <end position="198"/>
    </location>
</feature>
<gene>
    <name evidence="4" type="ORF">GX533_00455</name>
</gene>
<organism evidence="4 5">
    <name type="scientific">Candidatus Dojkabacteria bacterium</name>
    <dbReference type="NCBI Taxonomy" id="2099670"/>
    <lineage>
        <taxon>Bacteria</taxon>
        <taxon>Candidatus Dojkabacteria</taxon>
    </lineage>
</organism>
<dbReference type="Pfam" id="PF00294">
    <property type="entry name" value="PfkB"/>
    <property type="match status" value="1"/>
</dbReference>
<dbReference type="InterPro" id="IPR029056">
    <property type="entry name" value="Ribokinase-like"/>
</dbReference>
<dbReference type="InterPro" id="IPR002173">
    <property type="entry name" value="Carboh/pur_kinase_PfkB_CS"/>
</dbReference>